<accession>A0A3M7TAR2</accession>
<evidence type="ECO:0000313" key="2">
    <source>
        <dbReference type="Proteomes" id="UP000276133"/>
    </source>
</evidence>
<organism evidence="1 2">
    <name type="scientific">Brachionus plicatilis</name>
    <name type="common">Marine rotifer</name>
    <name type="synonym">Brachionus muelleri</name>
    <dbReference type="NCBI Taxonomy" id="10195"/>
    <lineage>
        <taxon>Eukaryota</taxon>
        <taxon>Metazoa</taxon>
        <taxon>Spiralia</taxon>
        <taxon>Gnathifera</taxon>
        <taxon>Rotifera</taxon>
        <taxon>Eurotatoria</taxon>
        <taxon>Monogononta</taxon>
        <taxon>Pseudotrocha</taxon>
        <taxon>Ploima</taxon>
        <taxon>Brachionidae</taxon>
        <taxon>Brachionus</taxon>
    </lineage>
</organism>
<dbReference type="EMBL" id="REGN01000008">
    <property type="protein sequence ID" value="RNA45203.1"/>
    <property type="molecule type" value="Genomic_DNA"/>
</dbReference>
<proteinExistence type="predicted"/>
<dbReference type="AlphaFoldDB" id="A0A3M7TAR2"/>
<reference evidence="1 2" key="1">
    <citation type="journal article" date="2018" name="Sci. Rep.">
        <title>Genomic signatures of local adaptation to the degree of environmental predictability in rotifers.</title>
        <authorList>
            <person name="Franch-Gras L."/>
            <person name="Hahn C."/>
            <person name="Garcia-Roger E.M."/>
            <person name="Carmona M.J."/>
            <person name="Serra M."/>
            <person name="Gomez A."/>
        </authorList>
    </citation>
    <scope>NUCLEOTIDE SEQUENCE [LARGE SCALE GENOMIC DNA]</scope>
    <source>
        <strain evidence="1">HYR1</strain>
    </source>
</reference>
<protein>
    <submittedName>
        <fullName evidence="1">Uncharacterized protein</fullName>
    </submittedName>
</protein>
<comment type="caution">
    <text evidence="1">The sequence shown here is derived from an EMBL/GenBank/DDBJ whole genome shotgun (WGS) entry which is preliminary data.</text>
</comment>
<keyword evidence="2" id="KW-1185">Reference proteome</keyword>
<sequence length="69" mass="7691">MTRLVEIKSKNEAELGEFWTLGTDFEFGVVGADWLRTGFTASPVLGIIRLELARLFGLGTFWAGFLLPK</sequence>
<name>A0A3M7TAR2_BRAPC</name>
<evidence type="ECO:0000313" key="1">
    <source>
        <dbReference type="EMBL" id="RNA45203.1"/>
    </source>
</evidence>
<dbReference type="Proteomes" id="UP000276133">
    <property type="component" value="Unassembled WGS sequence"/>
</dbReference>
<gene>
    <name evidence="1" type="ORF">BpHYR1_023583</name>
</gene>